<proteinExistence type="predicted"/>
<dbReference type="InterPro" id="IPR029060">
    <property type="entry name" value="PIN-like_dom_sf"/>
</dbReference>
<sequence>MKKKEKVIIDTGIYINYFLKKDERYRKILQEIFTGEKEGISLFLNLTELYYVLGRLIGKESSMTAISLIRKSPIKFVNIDEDLSIRAGEIKLTYDFLSIVDAYLIALAEREKAKIITTDSAIPKAFKNAEVMS</sequence>
<dbReference type="KEGG" id="sjv:SJAV_08850"/>
<feature type="domain" description="PIN" evidence="1">
    <location>
        <begin position="7"/>
        <end position="124"/>
    </location>
</feature>
<evidence type="ECO:0000313" key="2">
    <source>
        <dbReference type="EMBL" id="BFH72941.1"/>
    </source>
</evidence>
<gene>
    <name evidence="2" type="ORF">SJAV_08850</name>
</gene>
<name>A0AAT9GQ61_9CREN</name>
<dbReference type="PANTHER" id="PTHR39677:SF4">
    <property type="entry name" value="RIBONUCLEASE VAPC6"/>
    <property type="match status" value="1"/>
</dbReference>
<dbReference type="InterPro" id="IPR002716">
    <property type="entry name" value="PIN_dom"/>
</dbReference>
<dbReference type="RefSeq" id="WP_369611127.1">
    <property type="nucleotide sequence ID" value="NZ_AP031322.1"/>
</dbReference>
<protein>
    <recommendedName>
        <fullName evidence="1">PIN domain-containing protein</fullName>
    </recommendedName>
</protein>
<evidence type="ECO:0000259" key="1">
    <source>
        <dbReference type="Pfam" id="PF01850"/>
    </source>
</evidence>
<dbReference type="SUPFAM" id="SSF88723">
    <property type="entry name" value="PIN domain-like"/>
    <property type="match status" value="1"/>
</dbReference>
<dbReference type="EMBL" id="AP031322">
    <property type="protein sequence ID" value="BFH72941.1"/>
    <property type="molecule type" value="Genomic_DNA"/>
</dbReference>
<dbReference type="Gene3D" id="3.40.50.1010">
    <property type="entry name" value="5'-nuclease"/>
    <property type="match status" value="1"/>
</dbReference>
<organism evidence="2">
    <name type="scientific">Sulfurisphaera javensis</name>
    <dbReference type="NCBI Taxonomy" id="2049879"/>
    <lineage>
        <taxon>Archaea</taxon>
        <taxon>Thermoproteota</taxon>
        <taxon>Thermoprotei</taxon>
        <taxon>Sulfolobales</taxon>
        <taxon>Sulfolobaceae</taxon>
        <taxon>Sulfurisphaera</taxon>
    </lineage>
</organism>
<dbReference type="Pfam" id="PF01850">
    <property type="entry name" value="PIN"/>
    <property type="match status" value="1"/>
</dbReference>
<dbReference type="GeneID" id="92353816"/>
<dbReference type="PANTHER" id="PTHR39677">
    <property type="entry name" value="RIBONUCLEASE VAPC6"/>
    <property type="match status" value="1"/>
</dbReference>
<accession>A0AAT9GQ61</accession>
<dbReference type="AlphaFoldDB" id="A0AAT9GQ61"/>
<reference evidence="2" key="1">
    <citation type="submission" date="2024-03" db="EMBL/GenBank/DDBJ databases">
        <title>Complete genome sequence of Sulfurisphaera javensis strain KD-1.</title>
        <authorList>
            <person name="Sakai H."/>
            <person name="Nur N."/>
            <person name="Suwanto A."/>
            <person name="Kurosawa N."/>
        </authorList>
    </citation>
    <scope>NUCLEOTIDE SEQUENCE</scope>
    <source>
        <strain evidence="2">KD-1</strain>
    </source>
</reference>